<dbReference type="InterPro" id="IPR001452">
    <property type="entry name" value="SH3_domain"/>
</dbReference>
<dbReference type="EMBL" id="JBJQND010000005">
    <property type="protein sequence ID" value="KAL3877352.1"/>
    <property type="molecule type" value="Genomic_DNA"/>
</dbReference>
<reference evidence="5 6" key="1">
    <citation type="submission" date="2024-11" db="EMBL/GenBank/DDBJ databases">
        <title>Chromosome-level genome assembly of the freshwater bivalve Anodonta woodiana.</title>
        <authorList>
            <person name="Chen X."/>
        </authorList>
    </citation>
    <scope>NUCLEOTIDE SEQUENCE [LARGE SCALE GENOMIC DNA]</scope>
    <source>
        <strain evidence="5">MN2024</strain>
        <tissue evidence="5">Gills</tissue>
    </source>
</reference>
<keyword evidence="1 2" id="KW-0728">SH3 domain</keyword>
<dbReference type="PANTHER" id="PTHR14206:SF7">
    <property type="entry name" value="INSULIN RECEPTOR SUBSTRATE 53 KDA, ISOFORM A"/>
    <property type="match status" value="1"/>
</dbReference>
<evidence type="ECO:0000313" key="6">
    <source>
        <dbReference type="Proteomes" id="UP001634394"/>
    </source>
</evidence>
<dbReference type="Pfam" id="PF08397">
    <property type="entry name" value="IMD"/>
    <property type="match status" value="1"/>
</dbReference>
<dbReference type="AlphaFoldDB" id="A0ABD3WTP6"/>
<sequence>MQSNFSTSLNFFQNLSDNFNAGIRQIVITGKAYQKALVGEAIQQIAEAQMDIQANLDESTKILISDVILPLEHKLDHDFRNATSEQRKYHHGHKTIWAPYSKAHESLKKFRKKSRNKIAYNEQKEAEYVRTLNKCQERLEQYRMQGLKLACDALSPLPAWRQLCANPLLLPPSGEHMLTLSQEEPMNGSAGFPQENDYMYTTRSAHGPIHRSRSATHIDSFRDEEFEISKNLAVRSMVAPPPPPLVALRMRALYSHTGETDEQLGFAEGDIIVLVGEKSDGWQYGQNLRSGRYGWFPLSFTEPFNNTVPPDLIQSSPKMNHRVRSVGDLLDALSDQNYDIPGNARRPNSMYEETYAKVQPHPPSLDSMDAPGGNSTSYGNPARQPSYPPPPPPAPPGSHNHPPVDYSGVEEDVNFQSNPMFANVSLRKAVTNDRSAPKIK</sequence>
<dbReference type="InterPro" id="IPR013606">
    <property type="entry name" value="I-BAR_dom"/>
</dbReference>
<feature type="region of interest" description="Disordered" evidence="3">
    <location>
        <begin position="359"/>
        <end position="440"/>
    </location>
</feature>
<accession>A0ABD3WTP6</accession>
<protein>
    <recommendedName>
        <fullName evidence="4">SH3 domain-containing protein</fullName>
    </recommendedName>
</protein>
<dbReference type="Pfam" id="PF00018">
    <property type="entry name" value="SH3_1"/>
    <property type="match status" value="1"/>
</dbReference>
<dbReference type="PROSITE" id="PS50002">
    <property type="entry name" value="SH3"/>
    <property type="match status" value="1"/>
</dbReference>
<proteinExistence type="predicted"/>
<dbReference type="SUPFAM" id="SSF50044">
    <property type="entry name" value="SH3-domain"/>
    <property type="match status" value="1"/>
</dbReference>
<organism evidence="5 6">
    <name type="scientific">Sinanodonta woodiana</name>
    <name type="common">Chinese pond mussel</name>
    <name type="synonym">Anodonta woodiana</name>
    <dbReference type="NCBI Taxonomy" id="1069815"/>
    <lineage>
        <taxon>Eukaryota</taxon>
        <taxon>Metazoa</taxon>
        <taxon>Spiralia</taxon>
        <taxon>Lophotrochozoa</taxon>
        <taxon>Mollusca</taxon>
        <taxon>Bivalvia</taxon>
        <taxon>Autobranchia</taxon>
        <taxon>Heteroconchia</taxon>
        <taxon>Palaeoheterodonta</taxon>
        <taxon>Unionida</taxon>
        <taxon>Unionoidea</taxon>
        <taxon>Unionidae</taxon>
        <taxon>Unioninae</taxon>
        <taxon>Sinanodonta</taxon>
    </lineage>
</organism>
<gene>
    <name evidence="5" type="ORF">ACJMK2_035074</name>
</gene>
<comment type="caution">
    <text evidence="5">The sequence shown here is derived from an EMBL/GenBank/DDBJ whole genome shotgun (WGS) entry which is preliminary data.</text>
</comment>
<dbReference type="InterPro" id="IPR027681">
    <property type="entry name" value="IRSp53/IRTKS/Pinkbar"/>
</dbReference>
<evidence type="ECO:0000256" key="3">
    <source>
        <dbReference type="SAM" id="MobiDB-lite"/>
    </source>
</evidence>
<evidence type="ECO:0000256" key="1">
    <source>
        <dbReference type="ARBA" id="ARBA00022443"/>
    </source>
</evidence>
<evidence type="ECO:0000313" key="5">
    <source>
        <dbReference type="EMBL" id="KAL3877352.1"/>
    </source>
</evidence>
<dbReference type="InterPro" id="IPR027267">
    <property type="entry name" value="AH/BAR_dom_sf"/>
</dbReference>
<feature type="domain" description="SH3" evidence="4">
    <location>
        <begin position="245"/>
        <end position="306"/>
    </location>
</feature>
<dbReference type="Gene3D" id="2.30.30.40">
    <property type="entry name" value="SH3 Domains"/>
    <property type="match status" value="1"/>
</dbReference>
<keyword evidence="6" id="KW-1185">Reference proteome</keyword>
<dbReference type="SUPFAM" id="SSF103657">
    <property type="entry name" value="BAR/IMD domain-like"/>
    <property type="match status" value="1"/>
</dbReference>
<dbReference type="SMART" id="SM00326">
    <property type="entry name" value="SH3"/>
    <property type="match status" value="1"/>
</dbReference>
<feature type="compositionally biased region" description="Pro residues" evidence="3">
    <location>
        <begin position="386"/>
        <end position="396"/>
    </location>
</feature>
<evidence type="ECO:0000259" key="4">
    <source>
        <dbReference type="PROSITE" id="PS50002"/>
    </source>
</evidence>
<dbReference type="Proteomes" id="UP001634394">
    <property type="component" value="Unassembled WGS sequence"/>
</dbReference>
<evidence type="ECO:0000256" key="2">
    <source>
        <dbReference type="PROSITE-ProRule" id="PRU00192"/>
    </source>
</evidence>
<dbReference type="Gene3D" id="1.20.1270.60">
    <property type="entry name" value="Arfaptin homology (AH) domain/BAR domain"/>
    <property type="match status" value="1"/>
</dbReference>
<dbReference type="InterPro" id="IPR036028">
    <property type="entry name" value="SH3-like_dom_sf"/>
</dbReference>
<dbReference type="CDD" id="cd11779">
    <property type="entry name" value="SH3_Irsp53_BAIAP2L"/>
    <property type="match status" value="1"/>
</dbReference>
<dbReference type="PANTHER" id="PTHR14206">
    <property type="entry name" value="BRAIN-SPECIFIC ANGIOGENESIS INHIBITOR 1-ASSOCIATED PROTEIN 2"/>
    <property type="match status" value="1"/>
</dbReference>
<name>A0ABD3WTP6_SINWO</name>